<keyword evidence="2" id="KW-1185">Reference proteome</keyword>
<dbReference type="GO" id="GO:0016787">
    <property type="term" value="F:hydrolase activity"/>
    <property type="evidence" value="ECO:0007669"/>
    <property type="project" value="UniProtKB-KW"/>
</dbReference>
<dbReference type="EMBL" id="JASJEV010000007">
    <property type="protein sequence ID" value="MDJ1159130.1"/>
    <property type="molecule type" value="Genomic_DNA"/>
</dbReference>
<protein>
    <submittedName>
        <fullName evidence="1">Alpha/beta hydrolase</fullName>
    </submittedName>
</protein>
<keyword evidence="1" id="KW-0378">Hydrolase</keyword>
<dbReference type="RefSeq" id="WP_283741113.1">
    <property type="nucleotide sequence ID" value="NZ_JASJEV010000007.1"/>
</dbReference>
<organism evidence="1 2">
    <name type="scientific">Chelatococcus albus</name>
    <dbReference type="NCBI Taxonomy" id="3047466"/>
    <lineage>
        <taxon>Bacteria</taxon>
        <taxon>Pseudomonadati</taxon>
        <taxon>Pseudomonadota</taxon>
        <taxon>Alphaproteobacteria</taxon>
        <taxon>Hyphomicrobiales</taxon>
        <taxon>Chelatococcaceae</taxon>
        <taxon>Chelatococcus</taxon>
    </lineage>
</organism>
<evidence type="ECO:0000313" key="2">
    <source>
        <dbReference type="Proteomes" id="UP001321492"/>
    </source>
</evidence>
<evidence type="ECO:0000313" key="1">
    <source>
        <dbReference type="EMBL" id="MDJ1159130.1"/>
    </source>
</evidence>
<gene>
    <name evidence="1" type="ORF">QNA08_12870</name>
</gene>
<reference evidence="1 2" key="1">
    <citation type="submission" date="2023-05" db="EMBL/GenBank/DDBJ databases">
        <title>Chelatococcus sp. nov., a moderately thermophilic bacterium isolated from hot spring microbial mat.</title>
        <authorList>
            <person name="Hu C.-J."/>
            <person name="Li W.-J."/>
        </authorList>
    </citation>
    <scope>NUCLEOTIDE SEQUENCE [LARGE SCALE GENOMIC DNA]</scope>
    <source>
        <strain evidence="1 2">SYSU G07232</strain>
    </source>
</reference>
<sequence>MNRPVVATLGQEQADAAPAGGAVDGEARARALYDLERTTVFACRRDPRFSYCLYVPPAVGRGGEAPELVVAMHGTGRTFTAYRDAMAEFGRWNNCIVLAPLFPVGVLGDGNRNGYKYMQEGDIRYDRVLLAMVEEVGERYGCAFERFALFGYSGGGHFTHRFLILHPERLWAASVGAPGSVTLLDPERDWWVGVRNIGALFGRDLDLAAMRQVPVQMVVGAADLETWEITHQPGGRHWMEGANDAGRTRPERLASLRRSFEAAGIPVRFDLVPNTAHDGQRCLAPVKDFFAAVLRERRAAARQA</sequence>
<name>A0ABT7AJ48_9HYPH</name>
<dbReference type="SUPFAM" id="SSF53474">
    <property type="entry name" value="alpha/beta-Hydrolases"/>
    <property type="match status" value="1"/>
</dbReference>
<dbReference type="Gene3D" id="3.40.50.1820">
    <property type="entry name" value="alpha/beta hydrolase"/>
    <property type="match status" value="1"/>
</dbReference>
<comment type="caution">
    <text evidence="1">The sequence shown here is derived from an EMBL/GenBank/DDBJ whole genome shotgun (WGS) entry which is preliminary data.</text>
</comment>
<accession>A0ABT7AJ48</accession>
<dbReference type="Proteomes" id="UP001321492">
    <property type="component" value="Unassembled WGS sequence"/>
</dbReference>
<dbReference type="InterPro" id="IPR029058">
    <property type="entry name" value="AB_hydrolase_fold"/>
</dbReference>
<proteinExistence type="predicted"/>